<sequence length="331" mass="35473">MENKTGQTVLITGASSGIGYELARCFARDHYAIIMVAHYANKLRAAAEQLQQEFQHVNIHHIAADLSKDNAPEKVFAEVQRQGWQVDVLVNNAGFGEYGPFSESNLPKELAMIHLNVIALVHLTKLFLPEMLRRNSGKILQVGSVASFMPAPLQSVYGATKAFILSFSEALQEELKDTGVTVTVLCPPATDTNFFRVAGAENSKIAQGNLASAEEVAASGYETLMKGEARAVPTFKAKAEVAASNILPDSVMATAMHKQSEEVKPKRASRAKKETATNGASTPATETPTTPNATIPAIGTATRKKSNSQSTQTEPGTTETTAKASSRKKKA</sequence>
<dbReference type="InterPro" id="IPR057326">
    <property type="entry name" value="KR_dom"/>
</dbReference>
<keyword evidence="2" id="KW-0560">Oxidoreductase</keyword>
<dbReference type="OrthoDB" id="9808814at2"/>
<dbReference type="RefSeq" id="WP_146902800.1">
    <property type="nucleotide sequence ID" value="NZ_BJYS01000039.1"/>
</dbReference>
<keyword evidence="7" id="KW-1185">Reference proteome</keyword>
<dbReference type="Gene3D" id="3.40.50.720">
    <property type="entry name" value="NAD(P)-binding Rossmann-like Domain"/>
    <property type="match status" value="1"/>
</dbReference>
<dbReference type="GO" id="GO:0016020">
    <property type="term" value="C:membrane"/>
    <property type="evidence" value="ECO:0007669"/>
    <property type="project" value="TreeGrafter"/>
</dbReference>
<dbReference type="InterPro" id="IPR020904">
    <property type="entry name" value="Sc_DH/Rdtase_CS"/>
</dbReference>
<dbReference type="PRINTS" id="PR00081">
    <property type="entry name" value="GDHRDH"/>
</dbReference>
<dbReference type="SMART" id="SM00822">
    <property type="entry name" value="PKS_KR"/>
    <property type="match status" value="1"/>
</dbReference>
<organism evidence="6 7">
    <name type="scientific">Adhaeribacter aerolatus</name>
    <dbReference type="NCBI Taxonomy" id="670289"/>
    <lineage>
        <taxon>Bacteria</taxon>
        <taxon>Pseudomonadati</taxon>
        <taxon>Bacteroidota</taxon>
        <taxon>Cytophagia</taxon>
        <taxon>Cytophagales</taxon>
        <taxon>Hymenobacteraceae</taxon>
        <taxon>Adhaeribacter</taxon>
    </lineage>
</organism>
<name>A0A512B3L7_9BACT</name>
<dbReference type="InterPro" id="IPR036291">
    <property type="entry name" value="NAD(P)-bd_dom_sf"/>
</dbReference>
<dbReference type="SUPFAM" id="SSF51735">
    <property type="entry name" value="NAD(P)-binding Rossmann-fold domains"/>
    <property type="match status" value="1"/>
</dbReference>
<proteinExistence type="inferred from homology"/>
<feature type="compositionally biased region" description="Low complexity" evidence="4">
    <location>
        <begin position="282"/>
        <end position="301"/>
    </location>
</feature>
<evidence type="ECO:0000313" key="6">
    <source>
        <dbReference type="EMBL" id="GEO06541.1"/>
    </source>
</evidence>
<feature type="compositionally biased region" description="Low complexity" evidence="4">
    <location>
        <begin position="308"/>
        <end position="324"/>
    </location>
</feature>
<dbReference type="PANTHER" id="PTHR44196:SF2">
    <property type="entry name" value="SHORT-CHAIN DEHYDROGENASE-RELATED"/>
    <property type="match status" value="1"/>
</dbReference>
<evidence type="ECO:0000256" key="4">
    <source>
        <dbReference type="SAM" id="MobiDB-lite"/>
    </source>
</evidence>
<evidence type="ECO:0000256" key="1">
    <source>
        <dbReference type="ARBA" id="ARBA00006484"/>
    </source>
</evidence>
<evidence type="ECO:0000313" key="7">
    <source>
        <dbReference type="Proteomes" id="UP000321532"/>
    </source>
</evidence>
<dbReference type="EMBL" id="BJYS01000039">
    <property type="protein sequence ID" value="GEO06541.1"/>
    <property type="molecule type" value="Genomic_DNA"/>
</dbReference>
<reference evidence="6 7" key="1">
    <citation type="submission" date="2019-07" db="EMBL/GenBank/DDBJ databases">
        <title>Whole genome shotgun sequence of Adhaeribacter aerolatus NBRC 106133.</title>
        <authorList>
            <person name="Hosoyama A."/>
            <person name="Uohara A."/>
            <person name="Ohji S."/>
            <person name="Ichikawa N."/>
        </authorList>
    </citation>
    <scope>NUCLEOTIDE SEQUENCE [LARGE SCALE GENOMIC DNA]</scope>
    <source>
        <strain evidence="6 7">NBRC 106133</strain>
    </source>
</reference>
<feature type="domain" description="Ketoreductase" evidence="5">
    <location>
        <begin position="7"/>
        <end position="191"/>
    </location>
</feature>
<dbReference type="CDD" id="cd05233">
    <property type="entry name" value="SDR_c"/>
    <property type="match status" value="1"/>
</dbReference>
<dbReference type="PANTHER" id="PTHR44196">
    <property type="entry name" value="DEHYDROGENASE/REDUCTASE SDR FAMILY MEMBER 7B"/>
    <property type="match status" value="1"/>
</dbReference>
<gene>
    <name evidence="6" type="ORF">AAE02nite_42050</name>
</gene>
<comment type="caution">
    <text evidence="6">The sequence shown here is derived from an EMBL/GenBank/DDBJ whole genome shotgun (WGS) entry which is preliminary data.</text>
</comment>
<dbReference type="Proteomes" id="UP000321532">
    <property type="component" value="Unassembled WGS sequence"/>
</dbReference>
<feature type="compositionally biased region" description="Basic and acidic residues" evidence="4">
    <location>
        <begin position="258"/>
        <end position="275"/>
    </location>
</feature>
<dbReference type="PROSITE" id="PS00061">
    <property type="entry name" value="ADH_SHORT"/>
    <property type="match status" value="1"/>
</dbReference>
<comment type="similarity">
    <text evidence="1 3">Belongs to the short-chain dehydrogenases/reductases (SDR) family.</text>
</comment>
<dbReference type="Pfam" id="PF00106">
    <property type="entry name" value="adh_short"/>
    <property type="match status" value="1"/>
</dbReference>
<evidence type="ECO:0000256" key="3">
    <source>
        <dbReference type="RuleBase" id="RU000363"/>
    </source>
</evidence>
<dbReference type="InterPro" id="IPR002347">
    <property type="entry name" value="SDR_fam"/>
</dbReference>
<dbReference type="AlphaFoldDB" id="A0A512B3L7"/>
<accession>A0A512B3L7</accession>
<evidence type="ECO:0000259" key="5">
    <source>
        <dbReference type="SMART" id="SM00822"/>
    </source>
</evidence>
<protein>
    <recommendedName>
        <fullName evidence="5">Ketoreductase domain-containing protein</fullName>
    </recommendedName>
</protein>
<feature type="region of interest" description="Disordered" evidence="4">
    <location>
        <begin position="255"/>
        <end position="331"/>
    </location>
</feature>
<dbReference type="PRINTS" id="PR00080">
    <property type="entry name" value="SDRFAMILY"/>
</dbReference>
<evidence type="ECO:0000256" key="2">
    <source>
        <dbReference type="ARBA" id="ARBA00023002"/>
    </source>
</evidence>
<dbReference type="GO" id="GO:0016491">
    <property type="term" value="F:oxidoreductase activity"/>
    <property type="evidence" value="ECO:0007669"/>
    <property type="project" value="UniProtKB-KW"/>
</dbReference>